<dbReference type="GO" id="GO:0015074">
    <property type="term" value="P:DNA integration"/>
    <property type="evidence" value="ECO:0007669"/>
    <property type="project" value="InterPro"/>
</dbReference>
<dbReference type="GO" id="GO:0006310">
    <property type="term" value="P:DNA recombination"/>
    <property type="evidence" value="ECO:0007669"/>
    <property type="project" value="UniProtKB-KW"/>
</dbReference>
<dbReference type="EMBL" id="CP001344">
    <property type="protein sequence ID" value="ACL44960.1"/>
    <property type="molecule type" value="Genomic_DNA"/>
</dbReference>
<organism evidence="5">
    <name type="scientific">Cyanothece sp. (strain PCC 7425 / ATCC 29141)</name>
    <dbReference type="NCBI Taxonomy" id="395961"/>
    <lineage>
        <taxon>Bacteria</taxon>
        <taxon>Bacillati</taxon>
        <taxon>Cyanobacteriota</taxon>
        <taxon>Cyanophyceae</taxon>
        <taxon>Gomontiellales</taxon>
        <taxon>Cyanothecaceae</taxon>
        <taxon>Cyanothece</taxon>
    </lineage>
</organism>
<evidence type="ECO:0000256" key="1">
    <source>
        <dbReference type="ARBA" id="ARBA00008857"/>
    </source>
</evidence>
<dbReference type="InterPro" id="IPR013762">
    <property type="entry name" value="Integrase-like_cat_sf"/>
</dbReference>
<dbReference type="InterPro" id="IPR011010">
    <property type="entry name" value="DNA_brk_join_enz"/>
</dbReference>
<dbReference type="eggNOG" id="COG0582">
    <property type="taxonomic scope" value="Bacteria"/>
</dbReference>
<keyword evidence="2" id="KW-0238">DNA-binding</keyword>
<evidence type="ECO:0000256" key="2">
    <source>
        <dbReference type="ARBA" id="ARBA00023125"/>
    </source>
</evidence>
<dbReference type="HOGENOM" id="CLU_027562_8_0_3"/>
<evidence type="ECO:0000256" key="3">
    <source>
        <dbReference type="ARBA" id="ARBA00023172"/>
    </source>
</evidence>
<dbReference type="PANTHER" id="PTHR30349:SF41">
    <property type="entry name" value="INTEGRASE_RECOMBINASE PROTEIN MJ0367-RELATED"/>
    <property type="match status" value="1"/>
</dbReference>
<accession>B8HJK7</accession>
<dbReference type="Gene3D" id="1.10.443.10">
    <property type="entry name" value="Intergrase catalytic core"/>
    <property type="match status" value="1"/>
</dbReference>
<dbReference type="InterPro" id="IPR002104">
    <property type="entry name" value="Integrase_catalytic"/>
</dbReference>
<dbReference type="CDD" id="cd01189">
    <property type="entry name" value="INT_ICEBs1_C_like"/>
    <property type="match status" value="1"/>
</dbReference>
<gene>
    <name evidence="5" type="ordered locus">Cyan7425_2605</name>
</gene>
<reference evidence="5" key="1">
    <citation type="submission" date="2009-01" db="EMBL/GenBank/DDBJ databases">
        <title>Complete sequence of chromosome Cyanothece sp. PCC 7425.</title>
        <authorList>
            <consortium name="US DOE Joint Genome Institute"/>
            <person name="Lucas S."/>
            <person name="Copeland A."/>
            <person name="Lapidus A."/>
            <person name="Glavina del Rio T."/>
            <person name="Dalin E."/>
            <person name="Tice H."/>
            <person name="Bruce D."/>
            <person name="Goodwin L."/>
            <person name="Pitluck S."/>
            <person name="Sims D."/>
            <person name="Meineke L."/>
            <person name="Brettin T."/>
            <person name="Detter J.C."/>
            <person name="Han C."/>
            <person name="Larimer F."/>
            <person name="Land M."/>
            <person name="Hauser L."/>
            <person name="Kyrpides N."/>
            <person name="Ovchinnikova G."/>
            <person name="Liberton M."/>
            <person name="Stoeckel J."/>
            <person name="Banerjee A."/>
            <person name="Singh A."/>
            <person name="Page L."/>
            <person name="Sato H."/>
            <person name="Zhao L."/>
            <person name="Sherman L."/>
            <person name="Pakrasi H."/>
            <person name="Richardson P."/>
        </authorList>
    </citation>
    <scope>NUCLEOTIDE SEQUENCE</scope>
    <source>
        <strain evidence="5">PCC 7425</strain>
    </source>
</reference>
<dbReference type="PROSITE" id="PS51898">
    <property type="entry name" value="TYR_RECOMBINASE"/>
    <property type="match status" value="1"/>
</dbReference>
<dbReference type="AlphaFoldDB" id="B8HJK7"/>
<dbReference type="GO" id="GO:0003677">
    <property type="term" value="F:DNA binding"/>
    <property type="evidence" value="ECO:0007669"/>
    <property type="project" value="UniProtKB-KW"/>
</dbReference>
<comment type="similarity">
    <text evidence="1">Belongs to the 'phage' integrase family.</text>
</comment>
<dbReference type="InterPro" id="IPR050090">
    <property type="entry name" value="Tyrosine_recombinase_XerCD"/>
</dbReference>
<dbReference type="Pfam" id="PF00589">
    <property type="entry name" value="Phage_integrase"/>
    <property type="match status" value="1"/>
</dbReference>
<dbReference type="OrthoDB" id="530235at2"/>
<proteinExistence type="inferred from homology"/>
<dbReference type="PANTHER" id="PTHR30349">
    <property type="entry name" value="PHAGE INTEGRASE-RELATED"/>
    <property type="match status" value="1"/>
</dbReference>
<protein>
    <submittedName>
        <fullName evidence="5">Integrase family protein</fullName>
    </submittedName>
</protein>
<name>B8HJK7_CYAP4</name>
<evidence type="ECO:0000259" key="4">
    <source>
        <dbReference type="PROSITE" id="PS51898"/>
    </source>
</evidence>
<evidence type="ECO:0000313" key="5">
    <source>
        <dbReference type="EMBL" id="ACL44960.1"/>
    </source>
</evidence>
<sequence>MKFSVNLDKSSYRIDFTLEGKRKRFYPGTTDELTALNIARRMSYEWEQGIFDTSLASYKVTAIKQPNPGKHGDKPSQIAPDSPRCLLELWDRWVDYLKVPEDSLHHYRNTRAMIRKSGNPAIDDCTWFLDLKAQYAPSTWNLRKSYLKSCLEWAIREEFYSGKNIYALLKPARGGREDRVKPFTKEEIQVIIEAMESNRFCKSDVFKHSHYVPLVKFLFSTGVRTGEAIGLRWKHIDWARREVLIAESLSRVNGVRKRKPTKTGETGWVPMTPSLYEALLAIKPESPNPEALVFQPPAGGSYINPDNFRRRIWRLVLEGLGIEYRYPYQARHTVLSHIASKQGLLAAAKVGRHKSLDMVSKHYARFVDRVDMPDLV</sequence>
<keyword evidence="3" id="KW-0233">DNA recombination</keyword>
<dbReference type="SUPFAM" id="SSF56349">
    <property type="entry name" value="DNA breaking-rejoining enzymes"/>
    <property type="match status" value="1"/>
</dbReference>
<dbReference type="KEGG" id="cyn:Cyan7425_2605"/>
<feature type="domain" description="Tyr recombinase" evidence="4">
    <location>
        <begin position="178"/>
        <end position="376"/>
    </location>
</feature>